<evidence type="ECO:0000313" key="2">
    <source>
        <dbReference type="WBParaSite" id="nRc.2.0.1.t38197-RA"/>
    </source>
</evidence>
<proteinExistence type="predicted"/>
<name>A0A915KHI5_ROMCU</name>
<protein>
    <submittedName>
        <fullName evidence="2">Uncharacterized protein</fullName>
    </submittedName>
</protein>
<accession>A0A915KHI5</accession>
<organism evidence="1 2">
    <name type="scientific">Romanomermis culicivorax</name>
    <name type="common">Nematode worm</name>
    <dbReference type="NCBI Taxonomy" id="13658"/>
    <lineage>
        <taxon>Eukaryota</taxon>
        <taxon>Metazoa</taxon>
        <taxon>Ecdysozoa</taxon>
        <taxon>Nematoda</taxon>
        <taxon>Enoplea</taxon>
        <taxon>Dorylaimia</taxon>
        <taxon>Mermithida</taxon>
        <taxon>Mermithoidea</taxon>
        <taxon>Mermithidae</taxon>
        <taxon>Romanomermis</taxon>
    </lineage>
</organism>
<dbReference type="AlphaFoldDB" id="A0A915KHI5"/>
<dbReference type="Proteomes" id="UP000887565">
    <property type="component" value="Unplaced"/>
</dbReference>
<keyword evidence="1" id="KW-1185">Reference proteome</keyword>
<sequence length="140" mass="15593">MSIDIDTLHNFKCILDLIHRIILLPGAAKHIFHVIDTLLISITLSNSLETPEKYAIESSIPTLENNARSVHPIEESDNVLGVVTENDAINLNGFQNNLVTVQSCLQRKLEAMERNSCIGIAESLNQYSLECCCSVVLFRL</sequence>
<evidence type="ECO:0000313" key="1">
    <source>
        <dbReference type="Proteomes" id="UP000887565"/>
    </source>
</evidence>
<reference evidence="2" key="1">
    <citation type="submission" date="2022-11" db="UniProtKB">
        <authorList>
            <consortium name="WormBaseParasite"/>
        </authorList>
    </citation>
    <scope>IDENTIFICATION</scope>
</reference>
<dbReference type="WBParaSite" id="nRc.2.0.1.t38197-RA">
    <property type="protein sequence ID" value="nRc.2.0.1.t38197-RA"/>
    <property type="gene ID" value="nRc.2.0.1.g38197"/>
</dbReference>